<dbReference type="PANTHER" id="PTHR36923">
    <property type="entry name" value="FERREDOXIN"/>
    <property type="match status" value="1"/>
</dbReference>
<dbReference type="AlphaFoldDB" id="A0A4Q0VCQ0"/>
<dbReference type="PROSITE" id="PS51379">
    <property type="entry name" value="4FE4S_FER_2"/>
    <property type="match status" value="1"/>
</dbReference>
<evidence type="ECO:0000313" key="11">
    <source>
        <dbReference type="EMBL" id="RXI58486.1"/>
    </source>
</evidence>
<evidence type="ECO:0000256" key="1">
    <source>
        <dbReference type="ARBA" id="ARBA00022448"/>
    </source>
</evidence>
<dbReference type="Gene3D" id="3.30.70.20">
    <property type="match status" value="1"/>
</dbReference>
<dbReference type="SUPFAM" id="SSF54862">
    <property type="entry name" value="4Fe-4S ferredoxins"/>
    <property type="match status" value="1"/>
</dbReference>
<evidence type="ECO:0000256" key="7">
    <source>
        <dbReference type="SAM" id="MobiDB-lite"/>
    </source>
</evidence>
<evidence type="ECO:0000256" key="6">
    <source>
        <dbReference type="RuleBase" id="RU368020"/>
    </source>
</evidence>
<dbReference type="GO" id="GO:0051536">
    <property type="term" value="F:iron-sulfur cluster binding"/>
    <property type="evidence" value="ECO:0007669"/>
    <property type="project" value="UniProtKB-KW"/>
</dbReference>
<dbReference type="PANTHER" id="PTHR36923:SF3">
    <property type="entry name" value="FERREDOXIN"/>
    <property type="match status" value="1"/>
</dbReference>
<name>A0A4Q0VCQ0_CLOTA</name>
<dbReference type="Pfam" id="PF13370">
    <property type="entry name" value="Fer4_13"/>
    <property type="match status" value="1"/>
</dbReference>
<evidence type="ECO:0000313" key="10">
    <source>
        <dbReference type="EMBL" id="RXI48669.1"/>
    </source>
</evidence>
<organism evidence="10 13">
    <name type="scientific">Clostridium tetani</name>
    <dbReference type="NCBI Taxonomy" id="1513"/>
    <lineage>
        <taxon>Bacteria</taxon>
        <taxon>Bacillati</taxon>
        <taxon>Bacillota</taxon>
        <taxon>Clostridia</taxon>
        <taxon>Eubacteriales</taxon>
        <taxon>Clostridiaceae</taxon>
        <taxon>Clostridium</taxon>
    </lineage>
</organism>
<reference evidence="12 13" key="1">
    <citation type="submission" date="2018-06" db="EMBL/GenBank/DDBJ databases">
        <title>Genome conservation of Clostridium tetani.</title>
        <authorList>
            <person name="Bruggemann H."/>
            <person name="Popoff M.R."/>
        </authorList>
    </citation>
    <scope>NUCLEOTIDE SEQUENCE [LARGE SCALE GENOMIC DNA]</scope>
    <source>
        <strain evidence="10 13">2017.061</strain>
        <strain evidence="11 12">63.05</strain>
    </source>
</reference>
<feature type="region of interest" description="Disordered" evidence="7">
    <location>
        <begin position="40"/>
        <end position="63"/>
    </location>
</feature>
<dbReference type="Proteomes" id="UP000290273">
    <property type="component" value="Unassembled WGS sequence"/>
</dbReference>
<keyword evidence="1 6" id="KW-0813">Transport</keyword>
<keyword evidence="3 6" id="KW-0249">Electron transport</keyword>
<keyword evidence="2 6" id="KW-0479">Metal-binding</keyword>
<feature type="compositionally biased region" description="Basic and acidic residues" evidence="7">
    <location>
        <begin position="40"/>
        <end position="51"/>
    </location>
</feature>
<dbReference type="PRINTS" id="PR00352">
    <property type="entry name" value="3FE4SFRDOXIN"/>
</dbReference>
<evidence type="ECO:0000313" key="14">
    <source>
        <dbReference type="Proteomes" id="UP001321763"/>
    </source>
</evidence>
<evidence type="ECO:0000313" key="12">
    <source>
        <dbReference type="Proteomes" id="UP000290273"/>
    </source>
</evidence>
<dbReference type="RefSeq" id="WP_023437083.1">
    <property type="nucleotide sequence ID" value="NZ_AP026804.1"/>
</dbReference>
<dbReference type="GO" id="GO:0009055">
    <property type="term" value="F:electron transfer activity"/>
    <property type="evidence" value="ECO:0007669"/>
    <property type="project" value="UniProtKB-UniRule"/>
</dbReference>
<dbReference type="EMBL" id="AP026818">
    <property type="protein sequence ID" value="BDR79839.1"/>
    <property type="molecule type" value="Genomic_DNA"/>
</dbReference>
<evidence type="ECO:0000256" key="5">
    <source>
        <dbReference type="ARBA" id="ARBA00023014"/>
    </source>
</evidence>
<evidence type="ECO:0000256" key="2">
    <source>
        <dbReference type="ARBA" id="ARBA00022723"/>
    </source>
</evidence>
<dbReference type="Proteomes" id="UP000290921">
    <property type="component" value="Unassembled WGS sequence"/>
</dbReference>
<dbReference type="EMBL" id="QMAU01000012">
    <property type="protein sequence ID" value="RXI58486.1"/>
    <property type="molecule type" value="Genomic_DNA"/>
</dbReference>
<dbReference type="GO" id="GO:0005506">
    <property type="term" value="F:iron ion binding"/>
    <property type="evidence" value="ECO:0007669"/>
    <property type="project" value="UniProtKB-UniRule"/>
</dbReference>
<dbReference type="InterPro" id="IPR017896">
    <property type="entry name" value="4Fe4S_Fe-S-bd"/>
</dbReference>
<comment type="function">
    <text evidence="6">Ferredoxins are iron-sulfur proteins that transfer electrons in a wide variety of metabolic reactions.</text>
</comment>
<evidence type="ECO:0000256" key="3">
    <source>
        <dbReference type="ARBA" id="ARBA00022982"/>
    </source>
</evidence>
<accession>A0A4Q0VCQ0</accession>
<sequence>MKAYVDKEACIGCGLCPSVASEVFEMDDDGKAKAITEDVPKGSEDLSKEAEASCPTAAISVEE</sequence>
<proteinExistence type="predicted"/>
<dbReference type="InterPro" id="IPR051269">
    <property type="entry name" value="Fe-S_cluster_ET"/>
</dbReference>
<feature type="domain" description="4Fe-4S ferredoxin-type" evidence="8">
    <location>
        <begin position="1"/>
        <end position="29"/>
    </location>
</feature>
<keyword evidence="4 6" id="KW-0408">Iron</keyword>
<gene>
    <name evidence="10" type="ORF">DP130_08035</name>
    <name evidence="11" type="ORF">DP131_00950</name>
    <name evidence="9" type="ORF">K234311028_00850</name>
</gene>
<dbReference type="InterPro" id="IPR001080">
    <property type="entry name" value="3Fe4S_ferredoxin"/>
</dbReference>
<evidence type="ECO:0000259" key="8">
    <source>
        <dbReference type="PROSITE" id="PS51379"/>
    </source>
</evidence>
<protein>
    <recommendedName>
        <fullName evidence="6">Ferredoxin</fullName>
    </recommendedName>
</protein>
<evidence type="ECO:0000313" key="13">
    <source>
        <dbReference type="Proteomes" id="UP000290921"/>
    </source>
</evidence>
<keyword evidence="5 6" id="KW-0411">Iron-sulfur</keyword>
<dbReference type="GeneID" id="24253625"/>
<dbReference type="EMBL" id="QMAP01000006">
    <property type="protein sequence ID" value="RXI48669.1"/>
    <property type="molecule type" value="Genomic_DNA"/>
</dbReference>
<dbReference type="Proteomes" id="UP001321763">
    <property type="component" value="Chromosome"/>
</dbReference>
<reference evidence="9 14" key="2">
    <citation type="submission" date="2022-09" db="EMBL/GenBank/DDBJ databases">
        <title>complete genome sequences of Clostridium tetani str. KHSU-234311-028 isolated from soil.</title>
        <authorList>
            <person name="Sekizuka T."/>
            <person name="Shitada C."/>
            <person name="Takahashi M."/>
            <person name="Kuroda M."/>
        </authorList>
    </citation>
    <scope>NUCLEOTIDE SEQUENCE [LARGE SCALE GENOMIC DNA]</scope>
    <source>
        <strain evidence="9 14">KHSU-234311-028</strain>
    </source>
</reference>
<evidence type="ECO:0000256" key="4">
    <source>
        <dbReference type="ARBA" id="ARBA00023004"/>
    </source>
</evidence>
<evidence type="ECO:0000313" key="9">
    <source>
        <dbReference type="EMBL" id="BDR79839.1"/>
    </source>
</evidence>